<protein>
    <submittedName>
        <fullName evidence="2">DUF6020 family protein</fullName>
    </submittedName>
</protein>
<feature type="transmembrane region" description="Helical" evidence="1">
    <location>
        <begin position="415"/>
        <end position="434"/>
    </location>
</feature>
<dbReference type="Proteomes" id="UP001272183">
    <property type="component" value="Unassembled WGS sequence"/>
</dbReference>
<feature type="transmembrane region" description="Helical" evidence="1">
    <location>
        <begin position="472"/>
        <end position="489"/>
    </location>
</feature>
<evidence type="ECO:0000313" key="2">
    <source>
        <dbReference type="EMBL" id="MDW7545843.1"/>
    </source>
</evidence>
<organism evidence="2 3">
    <name type="scientific">Bifidobacterium longum</name>
    <dbReference type="NCBI Taxonomy" id="216816"/>
    <lineage>
        <taxon>Bacteria</taxon>
        <taxon>Bacillati</taxon>
        <taxon>Actinomycetota</taxon>
        <taxon>Actinomycetes</taxon>
        <taxon>Bifidobacteriales</taxon>
        <taxon>Bifidobacteriaceae</taxon>
        <taxon>Bifidobacterium</taxon>
    </lineage>
</organism>
<feature type="transmembrane region" description="Helical" evidence="1">
    <location>
        <begin position="232"/>
        <end position="250"/>
    </location>
</feature>
<reference evidence="2" key="1">
    <citation type="submission" date="2023-10" db="EMBL/GenBank/DDBJ databases">
        <title>Supernatant from a Refined Defined Microbial Community Protects Mice from Clostridioides difficile Infection.</title>
        <authorList>
            <person name="Douchant K."/>
            <person name="He S.-M."/>
            <person name="Noordhof C."/>
            <person name="Greenlaw J."/>
            <person name="Schroeter K."/>
            <person name="Vancuren S.J."/>
            <person name="Sjaarda C."/>
            <person name="Allen-Vercoe E."/>
            <person name="Gloor G.B."/>
            <person name="Vanner S.J."/>
            <person name="Petrof E.O."/>
            <person name="Sheth P.M."/>
            <person name="Guzman M."/>
        </authorList>
    </citation>
    <scope>NUCLEOTIDE SEQUENCE</scope>
    <source>
        <strain evidence="2">16-6-I_4_FM</strain>
    </source>
</reference>
<name>A0AAW9CHM3_BIFLN</name>
<feature type="transmembrane region" description="Helical" evidence="1">
    <location>
        <begin position="184"/>
        <end position="204"/>
    </location>
</feature>
<feature type="transmembrane region" description="Helical" evidence="1">
    <location>
        <begin position="159"/>
        <end position="177"/>
    </location>
</feature>
<accession>A0AAW9CHM3</accession>
<gene>
    <name evidence="2" type="ORF">SCX10_03215</name>
</gene>
<keyword evidence="1" id="KW-0812">Transmembrane</keyword>
<keyword evidence="1" id="KW-0472">Membrane</keyword>
<dbReference type="AlphaFoldDB" id="A0AAW9CHM3"/>
<feature type="transmembrane region" description="Helical" evidence="1">
    <location>
        <begin position="210"/>
        <end position="225"/>
    </location>
</feature>
<feature type="transmembrane region" description="Helical" evidence="1">
    <location>
        <begin position="45"/>
        <end position="68"/>
    </location>
</feature>
<dbReference type="Pfam" id="PF19484">
    <property type="entry name" value="DUF6020"/>
    <property type="match status" value="1"/>
</dbReference>
<dbReference type="EMBL" id="JAWUDL010000004">
    <property type="protein sequence ID" value="MDW7545843.1"/>
    <property type="molecule type" value="Genomic_DNA"/>
</dbReference>
<feature type="transmembrane region" description="Helical" evidence="1">
    <location>
        <begin position="106"/>
        <end position="126"/>
    </location>
</feature>
<sequence length="499" mass="56150">MLNNTLLLDDSTTHMNQTPDSPSAFGNNKAIDAIRNAYKNRTIRIIMLTALIAVPHLIAYIAMFPGFIQADHQSLIAHIAVGTPTQWHSLLWGYLAYPLLYLSPSYGIYGLAQTAIFVICAVYAIIELNDMALLSHRASIVLAAIFAFCPTYLLYNQLYASDIVFAYVLIPLTIHLIKITVTKGAILSSTRFDISLLILLFVTFSLRKNALLVPLILFPVLLLAYRKHWRRLLVCCVIFVASAVAISTFWTNIIKATPSPSQEMLSVPAQQIARTYATGGEVPDDVNEDLSKIRTPQQWAESYLEYNADPEKMNLSLTPTFVYDWATLGLHNPRTYVDAYAGLMHPFWQLNGSVQSLGIDIDFEEHPDFTNTTCKKECDPHYTAQIEAAYSPNKERAAHFQETMLNLRIPVISDALILFFFNRAIPLYVFAIGLVYSIRKGRGKDFLIATIPLICVLLSLLCFAPVASFRYAFQAFGMLPVIVFFMRSFKKAKPFTKDR</sequence>
<proteinExistence type="predicted"/>
<feature type="transmembrane region" description="Helical" evidence="1">
    <location>
        <begin position="446"/>
        <end position="466"/>
    </location>
</feature>
<dbReference type="RefSeq" id="WP_012472113.1">
    <property type="nucleotide sequence ID" value="NZ_CP026999.1"/>
</dbReference>
<comment type="caution">
    <text evidence="2">The sequence shown here is derived from an EMBL/GenBank/DDBJ whole genome shotgun (WGS) entry which is preliminary data.</text>
</comment>
<feature type="transmembrane region" description="Helical" evidence="1">
    <location>
        <begin position="133"/>
        <end position="153"/>
    </location>
</feature>
<evidence type="ECO:0000313" key="3">
    <source>
        <dbReference type="Proteomes" id="UP001272183"/>
    </source>
</evidence>
<keyword evidence="1" id="KW-1133">Transmembrane helix</keyword>
<evidence type="ECO:0000256" key="1">
    <source>
        <dbReference type="SAM" id="Phobius"/>
    </source>
</evidence>
<dbReference type="InterPro" id="IPR046062">
    <property type="entry name" value="DUF6020"/>
</dbReference>